<organism evidence="2 3">
    <name type="scientific">Asterophora parasitica</name>
    <dbReference type="NCBI Taxonomy" id="117018"/>
    <lineage>
        <taxon>Eukaryota</taxon>
        <taxon>Fungi</taxon>
        <taxon>Dikarya</taxon>
        <taxon>Basidiomycota</taxon>
        <taxon>Agaricomycotina</taxon>
        <taxon>Agaricomycetes</taxon>
        <taxon>Agaricomycetidae</taxon>
        <taxon>Agaricales</taxon>
        <taxon>Tricholomatineae</taxon>
        <taxon>Lyophyllaceae</taxon>
        <taxon>Asterophora</taxon>
    </lineage>
</organism>
<name>A0A9P7KG71_9AGAR</name>
<dbReference type="SUPFAM" id="SSF55729">
    <property type="entry name" value="Acyl-CoA N-acyltransferases (Nat)"/>
    <property type="match status" value="1"/>
</dbReference>
<keyword evidence="3" id="KW-1185">Reference proteome</keyword>
<comment type="caution">
    <text evidence="2">The sequence shown here is derived from an EMBL/GenBank/DDBJ whole genome shotgun (WGS) entry which is preliminary data.</text>
</comment>
<dbReference type="GO" id="GO:0016747">
    <property type="term" value="F:acyltransferase activity, transferring groups other than amino-acyl groups"/>
    <property type="evidence" value="ECO:0007669"/>
    <property type="project" value="InterPro"/>
</dbReference>
<dbReference type="PANTHER" id="PTHR43415:SF3">
    <property type="entry name" value="GNAT-FAMILY ACETYLTRANSFERASE"/>
    <property type="match status" value="1"/>
</dbReference>
<dbReference type="Gene3D" id="3.40.630.30">
    <property type="match status" value="1"/>
</dbReference>
<dbReference type="PROSITE" id="PS51186">
    <property type="entry name" value="GNAT"/>
    <property type="match status" value="1"/>
</dbReference>
<dbReference type="OrthoDB" id="630895at2759"/>
<proteinExistence type="predicted"/>
<dbReference type="EMBL" id="JABCKV010000020">
    <property type="protein sequence ID" value="KAG5646546.1"/>
    <property type="molecule type" value="Genomic_DNA"/>
</dbReference>
<reference evidence="2" key="1">
    <citation type="submission" date="2020-07" db="EMBL/GenBank/DDBJ databases">
        <authorList>
            <person name="Nieuwenhuis M."/>
            <person name="Van De Peppel L.J.J."/>
        </authorList>
    </citation>
    <scope>NUCLEOTIDE SEQUENCE</scope>
    <source>
        <strain evidence="2">AP01</strain>
        <tissue evidence="2">Mycelium</tissue>
    </source>
</reference>
<dbReference type="InterPro" id="IPR016181">
    <property type="entry name" value="Acyl_CoA_acyltransferase"/>
</dbReference>
<evidence type="ECO:0000313" key="3">
    <source>
        <dbReference type="Proteomes" id="UP000775547"/>
    </source>
</evidence>
<evidence type="ECO:0000259" key="1">
    <source>
        <dbReference type="PROSITE" id="PS51186"/>
    </source>
</evidence>
<dbReference type="AlphaFoldDB" id="A0A9P7KG71"/>
<protein>
    <recommendedName>
        <fullName evidence="1">N-acetyltransferase domain-containing protein</fullName>
    </recommendedName>
</protein>
<evidence type="ECO:0000313" key="2">
    <source>
        <dbReference type="EMBL" id="KAG5646546.1"/>
    </source>
</evidence>
<accession>A0A9P7KG71</accession>
<feature type="domain" description="N-acetyltransferase" evidence="1">
    <location>
        <begin position="38"/>
        <end position="172"/>
    </location>
</feature>
<dbReference type="PANTHER" id="PTHR43415">
    <property type="entry name" value="SPERMIDINE N(1)-ACETYLTRANSFERASE"/>
    <property type="match status" value="1"/>
</dbReference>
<sequence>MSSDSFPWPTVQFCEEDLPTTDVTGASTDQEMFATERLRFRAYQPSDQPNLLALYNDPRVAVNISHSFVVPLGLDRFDHVMKMVKDSVMFCILEEIQGGAFVGFTTFLPVSSHKDRNCTWGIALAAEHWKKGYGWEVGNFMVDYAFRHLASHRVSLTVVDGNDRAVALYKRM</sequence>
<dbReference type="Proteomes" id="UP000775547">
    <property type="component" value="Unassembled WGS sequence"/>
</dbReference>
<dbReference type="Pfam" id="PF13302">
    <property type="entry name" value="Acetyltransf_3"/>
    <property type="match status" value="1"/>
</dbReference>
<gene>
    <name evidence="2" type="ORF">DXG03_003314</name>
</gene>
<reference evidence="2" key="2">
    <citation type="submission" date="2021-10" db="EMBL/GenBank/DDBJ databases">
        <title>Phylogenomics reveals ancestral predisposition of the termite-cultivated fungus Termitomyces towards a domesticated lifestyle.</title>
        <authorList>
            <person name="Auxier B."/>
            <person name="Grum-Grzhimaylo A."/>
            <person name="Cardenas M.E."/>
            <person name="Lodge J.D."/>
            <person name="Laessoe T."/>
            <person name="Pedersen O."/>
            <person name="Smith M.E."/>
            <person name="Kuyper T.W."/>
            <person name="Franco-Molano E.A."/>
            <person name="Baroni T.J."/>
            <person name="Aanen D.K."/>
        </authorList>
    </citation>
    <scope>NUCLEOTIDE SEQUENCE</scope>
    <source>
        <strain evidence="2">AP01</strain>
        <tissue evidence="2">Mycelium</tissue>
    </source>
</reference>
<dbReference type="InterPro" id="IPR000182">
    <property type="entry name" value="GNAT_dom"/>
</dbReference>